<gene>
    <name evidence="7" type="ORF">R3W88_019129</name>
</gene>
<dbReference type="InterPro" id="IPR010851">
    <property type="entry name" value="DEFL"/>
</dbReference>
<comment type="caution">
    <text evidence="7">The sequence shown here is derived from an EMBL/GenBank/DDBJ whole genome shotgun (WGS) entry which is preliminary data.</text>
</comment>
<dbReference type="InterPro" id="IPR036574">
    <property type="entry name" value="Scorpion_toxin-like_sf"/>
</dbReference>
<proteinExistence type="inferred from homology"/>
<reference evidence="7 8" key="1">
    <citation type="submission" date="2023-10" db="EMBL/GenBank/DDBJ databases">
        <title>Genome-Wide Identification Analysis in wild type Solanum Pinnatisectum Reveals Some Genes Defensing Phytophthora Infestans.</title>
        <authorList>
            <person name="Sun C."/>
        </authorList>
    </citation>
    <scope>NUCLEOTIDE SEQUENCE [LARGE SCALE GENOMIC DNA]</scope>
    <source>
        <strain evidence="7">LQN</strain>
        <tissue evidence="7">Leaf</tissue>
    </source>
</reference>
<evidence type="ECO:0000256" key="1">
    <source>
        <dbReference type="ARBA" id="ARBA00006722"/>
    </source>
</evidence>
<dbReference type="Gene3D" id="3.30.30.10">
    <property type="entry name" value="Knottin, scorpion toxin-like"/>
    <property type="match status" value="1"/>
</dbReference>
<dbReference type="Proteomes" id="UP001311915">
    <property type="component" value="Unassembled WGS sequence"/>
</dbReference>
<dbReference type="GO" id="GO:0050832">
    <property type="term" value="P:defense response to fungus"/>
    <property type="evidence" value="ECO:0007669"/>
    <property type="project" value="UniProtKB-KW"/>
</dbReference>
<evidence type="ECO:0000256" key="6">
    <source>
        <dbReference type="SAM" id="SignalP"/>
    </source>
</evidence>
<evidence type="ECO:0000313" key="7">
    <source>
        <dbReference type="EMBL" id="KAK4713222.1"/>
    </source>
</evidence>
<evidence type="ECO:0000256" key="3">
    <source>
        <dbReference type="ARBA" id="ARBA00022577"/>
    </source>
</evidence>
<feature type="chain" id="PRO_5043597476" evidence="6">
    <location>
        <begin position="32"/>
        <end position="84"/>
    </location>
</feature>
<keyword evidence="5" id="KW-1015">Disulfide bond</keyword>
<keyword evidence="6" id="KW-0732">Signal</keyword>
<dbReference type="GO" id="GO:0031640">
    <property type="term" value="P:killing of cells of another organism"/>
    <property type="evidence" value="ECO:0007669"/>
    <property type="project" value="UniProtKB-KW"/>
</dbReference>
<dbReference type="Pfam" id="PF25052">
    <property type="entry name" value="AtDEF-like"/>
    <property type="match status" value="1"/>
</dbReference>
<keyword evidence="8" id="KW-1185">Reference proteome</keyword>
<comment type="similarity">
    <text evidence="1">Belongs to the DEFL family.</text>
</comment>
<feature type="signal peptide" evidence="6">
    <location>
        <begin position="1"/>
        <end position="31"/>
    </location>
</feature>
<evidence type="ECO:0000256" key="4">
    <source>
        <dbReference type="ARBA" id="ARBA00022821"/>
    </source>
</evidence>
<evidence type="ECO:0000256" key="5">
    <source>
        <dbReference type="ARBA" id="ARBA00023157"/>
    </source>
</evidence>
<dbReference type="EMBL" id="JAWPEI010000010">
    <property type="protein sequence ID" value="KAK4713222.1"/>
    <property type="molecule type" value="Genomic_DNA"/>
</dbReference>
<keyword evidence="2" id="KW-0929">Antimicrobial</keyword>
<evidence type="ECO:0000256" key="2">
    <source>
        <dbReference type="ARBA" id="ARBA00022529"/>
    </source>
</evidence>
<sequence length="84" mass="9977">MAKSIVSYTTFLALFLCFLLISSNEMQGAEGKTCRWRSKEYRTRFCLMSDTCFTKCKQEYPKAIKGECIRKSTFSRYCYCWRKC</sequence>
<dbReference type="AlphaFoldDB" id="A0AAV9KJG5"/>
<accession>A0AAV9KJG5</accession>
<evidence type="ECO:0000313" key="8">
    <source>
        <dbReference type="Proteomes" id="UP001311915"/>
    </source>
</evidence>
<name>A0AAV9KJG5_9SOLN</name>
<protein>
    <submittedName>
        <fullName evidence="7">Uncharacterized protein</fullName>
    </submittedName>
</protein>
<keyword evidence="3" id="KW-0295">Fungicide</keyword>
<keyword evidence="4" id="KW-0611">Plant defense</keyword>
<organism evidence="7 8">
    <name type="scientific">Solanum pinnatisectum</name>
    <name type="common">tansyleaf nightshade</name>
    <dbReference type="NCBI Taxonomy" id="50273"/>
    <lineage>
        <taxon>Eukaryota</taxon>
        <taxon>Viridiplantae</taxon>
        <taxon>Streptophyta</taxon>
        <taxon>Embryophyta</taxon>
        <taxon>Tracheophyta</taxon>
        <taxon>Spermatophyta</taxon>
        <taxon>Magnoliopsida</taxon>
        <taxon>eudicotyledons</taxon>
        <taxon>Gunneridae</taxon>
        <taxon>Pentapetalae</taxon>
        <taxon>asterids</taxon>
        <taxon>lamiids</taxon>
        <taxon>Solanales</taxon>
        <taxon>Solanaceae</taxon>
        <taxon>Solanoideae</taxon>
        <taxon>Solaneae</taxon>
        <taxon>Solanum</taxon>
    </lineage>
</organism>